<name>A0ABD5IPC0_SERMA</name>
<evidence type="ECO:0000256" key="1">
    <source>
        <dbReference type="SAM" id="MobiDB-lite"/>
    </source>
</evidence>
<feature type="compositionally biased region" description="Polar residues" evidence="1">
    <location>
        <begin position="170"/>
        <end position="179"/>
    </location>
</feature>
<feature type="region of interest" description="Disordered" evidence="1">
    <location>
        <begin position="170"/>
        <end position="189"/>
    </location>
</feature>
<dbReference type="AlphaFoldDB" id="A0ABD5IPC0"/>
<gene>
    <name evidence="3" type="ORF">SJ435_24970</name>
</gene>
<evidence type="ECO:0000313" key="3">
    <source>
        <dbReference type="EMBL" id="MDX7085638.1"/>
    </source>
</evidence>
<reference evidence="3 4" key="1">
    <citation type="submission" date="2023-11" db="EMBL/GenBank/DDBJ databases">
        <title>Detection of rare carbapenemases in Enterobacterales - comparison of two colorimetric and two CIM-based carbapenemase assays.</title>
        <authorList>
            <person name="Schaffarczyk L."/>
            <person name="Noster J."/>
            <person name="Stelzer Y."/>
            <person name="Sattler J."/>
            <person name="Gatermann S."/>
            <person name="Hamprecht A."/>
        </authorList>
    </citation>
    <scope>NUCLEOTIDE SEQUENCE [LARGE SCALE GENOMIC DNA]</scope>
    <source>
        <strain evidence="3 4">CIM-Carb-136</strain>
    </source>
</reference>
<evidence type="ECO:0000259" key="2">
    <source>
        <dbReference type="Pfam" id="PF04865"/>
    </source>
</evidence>
<comment type="caution">
    <text evidence="3">The sequence shown here is derived from an EMBL/GenBank/DDBJ whole genome shotgun (WGS) entry which is preliminary data.</text>
</comment>
<sequence length="396" mass="41758">MYEDIIDSMLPKITAAGMSAPEFQTILTGWQTIFRGIYGDDIYIEPDSKDGVLLSLIAYAMHGGNNAAIATWNAFSPATGTGAGLASNVKINGISRKEPSNSTVDVKLIGQVGIVIRNASVRDSAGNLWDLPAEVELDIHGQAVVTATAQKAGAITALPGDVSQIATPTRGWQSVTNPEAATAGKPVETDAELRQRQALSVALPSRTVMEGLIGAIANITGVTRYKGYDNDTSETDINGVPAHAVSMVVDGGDAEEISRIIAIKKSPGAPTFGTTTVIVKDAYGTDKPIHFFRPTKVPIYAAIKIKVLPGYTSDIGEDIKKAVSDYINTLYIGDTVYFSRLYVPATLGNAASGKTYDLMTVSIGKDAVTMSEANIPILFNESATCSPENIAIITVA</sequence>
<dbReference type="InterPro" id="IPR006949">
    <property type="entry name" value="Barrel_Baseplate_J-like"/>
</dbReference>
<feature type="domain" description="Baseplate protein J-like barrel" evidence="2">
    <location>
        <begin position="109"/>
        <end position="184"/>
    </location>
</feature>
<dbReference type="EMBL" id="JAXABG010000028">
    <property type="protein sequence ID" value="MDX7085638.1"/>
    <property type="molecule type" value="Genomic_DNA"/>
</dbReference>
<dbReference type="Proteomes" id="UP001275057">
    <property type="component" value="Unassembled WGS sequence"/>
</dbReference>
<organism evidence="3 4">
    <name type="scientific">Serratia marcescens</name>
    <dbReference type="NCBI Taxonomy" id="615"/>
    <lineage>
        <taxon>Bacteria</taxon>
        <taxon>Pseudomonadati</taxon>
        <taxon>Pseudomonadota</taxon>
        <taxon>Gammaproteobacteria</taxon>
        <taxon>Enterobacterales</taxon>
        <taxon>Yersiniaceae</taxon>
        <taxon>Serratia</taxon>
    </lineage>
</organism>
<evidence type="ECO:0000313" key="4">
    <source>
        <dbReference type="Proteomes" id="UP001275057"/>
    </source>
</evidence>
<dbReference type="RefSeq" id="WP_319857940.1">
    <property type="nucleotide sequence ID" value="NZ_JAXABG010000028.1"/>
</dbReference>
<accession>A0ABD5IPC0</accession>
<proteinExistence type="predicted"/>
<protein>
    <submittedName>
        <fullName evidence="3">Baseplate J/gp47 family protein</fullName>
    </submittedName>
</protein>
<dbReference type="Pfam" id="PF04865">
    <property type="entry name" value="Baseplate_J"/>
    <property type="match status" value="1"/>
</dbReference>